<dbReference type="Pfam" id="PF00483">
    <property type="entry name" value="NTP_transferase"/>
    <property type="match status" value="1"/>
</dbReference>
<gene>
    <name evidence="4" type="ORF">HQ394_04745</name>
</gene>
<keyword evidence="5" id="KW-1185">Reference proteome</keyword>
<evidence type="ECO:0000313" key="5">
    <source>
        <dbReference type="Proteomes" id="UP000516369"/>
    </source>
</evidence>
<evidence type="ECO:0000256" key="1">
    <source>
        <dbReference type="ARBA" id="ARBA00022679"/>
    </source>
</evidence>
<evidence type="ECO:0000313" key="4">
    <source>
        <dbReference type="EMBL" id="QNT68789.1"/>
    </source>
</evidence>
<evidence type="ECO:0000256" key="2">
    <source>
        <dbReference type="ARBA" id="ARBA00022695"/>
    </source>
</evidence>
<organism evidence="4 5">
    <name type="scientific">Defluviicoccus vanus</name>
    <dbReference type="NCBI Taxonomy" id="111831"/>
    <lineage>
        <taxon>Bacteria</taxon>
        <taxon>Pseudomonadati</taxon>
        <taxon>Pseudomonadota</taxon>
        <taxon>Alphaproteobacteria</taxon>
        <taxon>Rhodospirillales</taxon>
        <taxon>Rhodospirillaceae</taxon>
        <taxon>Defluviicoccus</taxon>
    </lineage>
</organism>
<keyword evidence="1 4" id="KW-0808">Transferase</keyword>
<dbReference type="Proteomes" id="UP000516369">
    <property type="component" value="Chromosome"/>
</dbReference>
<dbReference type="InterPro" id="IPR050065">
    <property type="entry name" value="GlmU-like"/>
</dbReference>
<reference evidence="4 5" key="1">
    <citation type="submission" date="2020-05" db="EMBL/GenBank/DDBJ databases">
        <title>Complete closed genome sequence of Defluviicoccus vanus.</title>
        <authorList>
            <person name="Bessarab I."/>
            <person name="Arumugam K."/>
            <person name="Maszenan A.M."/>
            <person name="Seviour R.J."/>
            <person name="Williams R.B."/>
        </authorList>
    </citation>
    <scope>NUCLEOTIDE SEQUENCE [LARGE SCALE GENOMIC DNA]</scope>
    <source>
        <strain evidence="4 5">Ben 114</strain>
    </source>
</reference>
<name>A0A7H1MZA3_9PROT</name>
<sequence>MVLAAGLGVRMRPITLTLPKPLIRIGGRTMLDRALDELAAIDVTEVVVNVHYLASLIEAHLQGRTRPQIAISPEPVLLETGGGVTNALPLLGHEPFFVVNGDVLWCNGPQPSLRQLADAWDAGRMDGLLLLHPTATACGYSGPGDFFPLPNGRLQRRGTRASAPTLFAGLQILHPRLFVDLPAGAFSLNVLYDRAIAADRLFGVLHQGAWCHVGTPTDIPVAEAFLQTHSDDGNHATAAERRAGE</sequence>
<dbReference type="KEGG" id="dvn:HQ394_04745"/>
<dbReference type="Gene3D" id="3.90.550.10">
    <property type="entry name" value="Spore Coat Polysaccharide Biosynthesis Protein SpsA, Chain A"/>
    <property type="match status" value="1"/>
</dbReference>
<dbReference type="RefSeq" id="WP_190262257.1">
    <property type="nucleotide sequence ID" value="NZ_CP053923.1"/>
</dbReference>
<keyword evidence="2" id="KW-0548">Nucleotidyltransferase</keyword>
<dbReference type="CDD" id="cd06422">
    <property type="entry name" value="NTP_transferase_like_1"/>
    <property type="match status" value="1"/>
</dbReference>
<dbReference type="GO" id="GO:0016779">
    <property type="term" value="F:nucleotidyltransferase activity"/>
    <property type="evidence" value="ECO:0007669"/>
    <property type="project" value="UniProtKB-KW"/>
</dbReference>
<dbReference type="InterPro" id="IPR005835">
    <property type="entry name" value="NTP_transferase_dom"/>
</dbReference>
<accession>A0A7H1MZA3</accession>
<feature type="domain" description="Nucleotidyl transferase" evidence="3">
    <location>
        <begin position="1"/>
        <end position="119"/>
    </location>
</feature>
<proteinExistence type="predicted"/>
<evidence type="ECO:0000259" key="3">
    <source>
        <dbReference type="Pfam" id="PF00483"/>
    </source>
</evidence>
<dbReference type="PANTHER" id="PTHR43584:SF8">
    <property type="entry name" value="N-ACETYLMURAMATE ALPHA-1-PHOSPHATE URIDYLYLTRANSFERASE"/>
    <property type="match status" value="1"/>
</dbReference>
<dbReference type="EMBL" id="CP053923">
    <property type="protein sequence ID" value="QNT68789.1"/>
    <property type="molecule type" value="Genomic_DNA"/>
</dbReference>
<protein>
    <submittedName>
        <fullName evidence="4">Nucleotidyltransferase family protein</fullName>
    </submittedName>
</protein>
<dbReference type="AlphaFoldDB" id="A0A7H1MZA3"/>
<dbReference type="InterPro" id="IPR029044">
    <property type="entry name" value="Nucleotide-diphossugar_trans"/>
</dbReference>
<dbReference type="SUPFAM" id="SSF53448">
    <property type="entry name" value="Nucleotide-diphospho-sugar transferases"/>
    <property type="match status" value="1"/>
</dbReference>
<dbReference type="PANTHER" id="PTHR43584">
    <property type="entry name" value="NUCLEOTIDYL TRANSFERASE"/>
    <property type="match status" value="1"/>
</dbReference>